<evidence type="ECO:0000256" key="5">
    <source>
        <dbReference type="SAM" id="MobiDB-lite"/>
    </source>
</evidence>
<accession>W7TZN7</accession>
<dbReference type="OrthoDB" id="185659at2759"/>
<dbReference type="PANTHER" id="PTHR10681">
    <property type="entry name" value="THIOREDOXIN PEROXIDASE"/>
    <property type="match status" value="1"/>
</dbReference>
<dbReference type="GO" id="GO:0045454">
    <property type="term" value="P:cell redox homeostasis"/>
    <property type="evidence" value="ECO:0007669"/>
    <property type="project" value="TreeGrafter"/>
</dbReference>
<dbReference type="AlphaFoldDB" id="W7TZN7"/>
<dbReference type="GO" id="GO:0042744">
    <property type="term" value="P:hydrogen peroxide catabolic process"/>
    <property type="evidence" value="ECO:0007669"/>
    <property type="project" value="TreeGrafter"/>
</dbReference>
<dbReference type="InterPro" id="IPR000866">
    <property type="entry name" value="AhpC/TSA"/>
</dbReference>
<dbReference type="InterPro" id="IPR050217">
    <property type="entry name" value="Peroxiredoxin"/>
</dbReference>
<comment type="caution">
    <text evidence="7">The sequence shown here is derived from an EMBL/GenBank/DDBJ whole genome shotgun (WGS) entry which is preliminary data.</text>
</comment>
<sequence length="241" mass="26222">MIMRNIARVGINVLVRPPVVDGELTKISLADYKGKYVALLFYPKDFTFVCPTEIIAYSDAAHRFEEIGAKVIGISTDTEESHLAWVRTPRKRGGLGHMQIPLVADVTKTIAADYGVLLEDIGIALRGLFLIDPEGVLQQITVNNLPVGRNVDETIRLIQAFQFVAKHGEVRGDGSLKEQKGGSRKRGEDGGRRDREWGGARGALEGGSLPTVETGIAAQGASPRGRPWHEAVVVRRASGIF</sequence>
<feature type="region of interest" description="Disordered" evidence="5">
    <location>
        <begin position="172"/>
        <end position="208"/>
    </location>
</feature>
<name>W7TZN7_9STRA</name>
<dbReference type="SUPFAM" id="SSF52833">
    <property type="entry name" value="Thioredoxin-like"/>
    <property type="match status" value="1"/>
</dbReference>
<evidence type="ECO:0000256" key="1">
    <source>
        <dbReference type="ARBA" id="ARBA00022559"/>
    </source>
</evidence>
<keyword evidence="3" id="KW-0560">Oxidoreductase</keyword>
<keyword evidence="4" id="KW-0676">Redox-active center</keyword>
<dbReference type="CDD" id="cd03015">
    <property type="entry name" value="PRX_Typ2cys"/>
    <property type="match status" value="1"/>
</dbReference>
<dbReference type="InterPro" id="IPR013766">
    <property type="entry name" value="Thioredoxin_domain"/>
</dbReference>
<dbReference type="Proteomes" id="UP000019335">
    <property type="component" value="Chromosome 4"/>
</dbReference>
<dbReference type="InterPro" id="IPR036249">
    <property type="entry name" value="Thioredoxin-like_sf"/>
</dbReference>
<dbReference type="Gene3D" id="3.40.30.10">
    <property type="entry name" value="Glutaredoxin"/>
    <property type="match status" value="1"/>
</dbReference>
<evidence type="ECO:0000259" key="6">
    <source>
        <dbReference type="PROSITE" id="PS51352"/>
    </source>
</evidence>
<keyword evidence="1" id="KW-0575">Peroxidase</keyword>
<feature type="compositionally biased region" description="Basic and acidic residues" evidence="5">
    <location>
        <begin position="172"/>
        <end position="198"/>
    </location>
</feature>
<proteinExistence type="predicted"/>
<feature type="domain" description="Thioredoxin" evidence="6">
    <location>
        <begin position="4"/>
        <end position="163"/>
    </location>
</feature>
<evidence type="ECO:0000256" key="4">
    <source>
        <dbReference type="ARBA" id="ARBA00023284"/>
    </source>
</evidence>
<keyword evidence="8" id="KW-1185">Reference proteome</keyword>
<dbReference type="GO" id="GO:0033554">
    <property type="term" value="P:cellular response to stress"/>
    <property type="evidence" value="ECO:0007669"/>
    <property type="project" value="TreeGrafter"/>
</dbReference>
<dbReference type="GO" id="GO:0006979">
    <property type="term" value="P:response to oxidative stress"/>
    <property type="evidence" value="ECO:0007669"/>
    <property type="project" value="TreeGrafter"/>
</dbReference>
<dbReference type="Pfam" id="PF00578">
    <property type="entry name" value="AhpC-TSA"/>
    <property type="match status" value="1"/>
</dbReference>
<dbReference type="PANTHER" id="PTHR10681:SF171">
    <property type="entry name" value="PEROXIREDOXIN 4"/>
    <property type="match status" value="1"/>
</dbReference>
<gene>
    <name evidence="7" type="primary">PRX2</name>
    <name evidence="7" type="ORF">Naga_100142g10</name>
</gene>
<evidence type="ECO:0000313" key="7">
    <source>
        <dbReference type="EMBL" id="EWM28928.1"/>
    </source>
</evidence>
<keyword evidence="2" id="KW-0049">Antioxidant</keyword>
<protein>
    <submittedName>
        <fullName evidence="7">Thioredoxin-dependent peroxide reductase</fullName>
    </submittedName>
</protein>
<dbReference type="PROSITE" id="PS51352">
    <property type="entry name" value="THIOREDOXIN_2"/>
    <property type="match status" value="1"/>
</dbReference>
<dbReference type="EMBL" id="AZIL01000231">
    <property type="protein sequence ID" value="EWM28928.1"/>
    <property type="molecule type" value="Genomic_DNA"/>
</dbReference>
<evidence type="ECO:0000256" key="2">
    <source>
        <dbReference type="ARBA" id="ARBA00022862"/>
    </source>
</evidence>
<reference evidence="7 8" key="1">
    <citation type="journal article" date="2014" name="Mol. Plant">
        <title>Chromosome Scale Genome Assembly and Transcriptome Profiling of Nannochloropsis gaditana in Nitrogen Depletion.</title>
        <authorList>
            <person name="Corteggiani Carpinelli E."/>
            <person name="Telatin A."/>
            <person name="Vitulo N."/>
            <person name="Forcato C."/>
            <person name="D'Angelo M."/>
            <person name="Schiavon R."/>
            <person name="Vezzi A."/>
            <person name="Giacometti G.M."/>
            <person name="Morosinotto T."/>
            <person name="Valle G."/>
        </authorList>
    </citation>
    <scope>NUCLEOTIDE SEQUENCE [LARGE SCALE GENOMIC DNA]</scope>
    <source>
        <strain evidence="7 8">B-31</strain>
    </source>
</reference>
<organism evidence="7 8">
    <name type="scientific">Nannochloropsis gaditana</name>
    <dbReference type="NCBI Taxonomy" id="72520"/>
    <lineage>
        <taxon>Eukaryota</taxon>
        <taxon>Sar</taxon>
        <taxon>Stramenopiles</taxon>
        <taxon>Ochrophyta</taxon>
        <taxon>Eustigmatophyceae</taxon>
        <taxon>Eustigmatales</taxon>
        <taxon>Monodopsidaceae</taxon>
        <taxon>Nannochloropsis</taxon>
    </lineage>
</organism>
<dbReference type="GO" id="GO:0008379">
    <property type="term" value="F:thioredoxin peroxidase activity"/>
    <property type="evidence" value="ECO:0007669"/>
    <property type="project" value="TreeGrafter"/>
</dbReference>
<dbReference type="GO" id="GO:0005829">
    <property type="term" value="C:cytosol"/>
    <property type="evidence" value="ECO:0007669"/>
    <property type="project" value="TreeGrafter"/>
</dbReference>
<evidence type="ECO:0000313" key="8">
    <source>
        <dbReference type="Proteomes" id="UP000019335"/>
    </source>
</evidence>
<evidence type="ECO:0000256" key="3">
    <source>
        <dbReference type="ARBA" id="ARBA00023002"/>
    </source>
</evidence>